<dbReference type="SUPFAM" id="SSF53850">
    <property type="entry name" value="Periplasmic binding protein-like II"/>
    <property type="match status" value="1"/>
</dbReference>
<proteinExistence type="predicted"/>
<dbReference type="PANTHER" id="PTHR35841:SF1">
    <property type="entry name" value="PHOSPHONATES-BINDING PERIPLASMIC PROTEIN"/>
    <property type="match status" value="1"/>
</dbReference>
<comment type="caution">
    <text evidence="1">The sequence shown here is derived from an EMBL/GenBank/DDBJ whole genome shotgun (WGS) entry which is preliminary data.</text>
</comment>
<dbReference type="EMBL" id="JAVIIZ010000012">
    <property type="protein sequence ID" value="MDX8474344.1"/>
    <property type="molecule type" value="Genomic_DNA"/>
</dbReference>
<evidence type="ECO:0000313" key="2">
    <source>
        <dbReference type="Proteomes" id="UP001271780"/>
    </source>
</evidence>
<dbReference type="PANTHER" id="PTHR35841">
    <property type="entry name" value="PHOSPHONATES-BINDING PERIPLASMIC PROTEIN"/>
    <property type="match status" value="1"/>
</dbReference>
<sequence length="281" mass="30283">MSKLVAALPMYDWPEVRGDVDAQWVRLRDAFRQKGIDAPEAMVRSNRDLPPVPGGIRDGAGKLIAPDPATLPPDEFDFHQLWLSPALLFGQTCWGPMELGLARHVQVIAQPSYDEFEGGQGELYSSALVMLADGGPSVLSPDDGKAVIPLDLIRGKRFTFNNPDSMSGLLGLTRDLEAIGEGLDIFASRSESGGHRSSIVAIAEGRADIAAIDCQSWALAQRFEPAARQVKVVGWTARRKGLPFITARTTSPDVIASMREAIAELGLEGSVAKQPVVERVG</sequence>
<keyword evidence="2" id="KW-1185">Reference proteome</keyword>
<organism evidence="1 2">
    <name type="scientific">Mesorhizobium dulcispinae</name>
    <dbReference type="NCBI Taxonomy" id="3072316"/>
    <lineage>
        <taxon>Bacteria</taxon>
        <taxon>Pseudomonadati</taxon>
        <taxon>Pseudomonadota</taxon>
        <taxon>Alphaproteobacteria</taxon>
        <taxon>Hyphomicrobiales</taxon>
        <taxon>Phyllobacteriaceae</taxon>
        <taxon>Mesorhizobium</taxon>
    </lineage>
</organism>
<dbReference type="Gene3D" id="3.40.190.10">
    <property type="entry name" value="Periplasmic binding protein-like II"/>
    <property type="match status" value="1"/>
</dbReference>
<dbReference type="Proteomes" id="UP001271780">
    <property type="component" value="Unassembled WGS sequence"/>
</dbReference>
<protein>
    <submittedName>
        <fullName evidence="1">PhnD/SsuA/transferrin family substrate-binding protein</fullName>
    </submittedName>
</protein>
<evidence type="ECO:0000313" key="1">
    <source>
        <dbReference type="EMBL" id="MDX8474344.1"/>
    </source>
</evidence>
<dbReference type="Pfam" id="PF12974">
    <property type="entry name" value="Phosphonate-bd"/>
    <property type="match status" value="1"/>
</dbReference>
<name>A0ABU4XHU1_9HYPH</name>
<accession>A0ABU4XHU1</accession>
<dbReference type="RefSeq" id="WP_320317570.1">
    <property type="nucleotide sequence ID" value="NZ_JAVIIX010000011.1"/>
</dbReference>
<reference evidence="1 2" key="1">
    <citation type="submission" date="2023-08" db="EMBL/GenBank/DDBJ databases">
        <title>Implementing the SeqCode for naming new Mesorhizobium species isolated from Vachellia karroo root nodules.</title>
        <authorList>
            <person name="Van Lill M."/>
        </authorList>
    </citation>
    <scope>NUCLEOTIDE SEQUENCE [LARGE SCALE GENOMIC DNA]</scope>
    <source>
        <strain evidence="1 2">VK23A</strain>
    </source>
</reference>
<gene>
    <name evidence="1" type="ORF">RFM27_19880</name>
</gene>